<accession>A0A0Q9YT12</accession>
<gene>
    <name evidence="5" type="primary">ycgR</name>
    <name evidence="5" type="ORF">CC99x_00004</name>
    <name evidence="6" type="ORF">CC99x_006885</name>
</gene>
<dbReference type="InterPro" id="IPR012349">
    <property type="entry name" value="Split_barrel_FMN-bd"/>
</dbReference>
<comment type="caution">
    <text evidence="5">The sequence shown here is derived from an EMBL/GenBank/DDBJ whole genome shotgun (WGS) entry which is preliminary data.</text>
</comment>
<protein>
    <submittedName>
        <fullName evidence="5 6">Flagellar brake protein</fullName>
    </submittedName>
</protein>
<reference evidence="6" key="3">
    <citation type="submission" date="2021-06" db="EMBL/GenBank/DDBJ databases">
        <title>Genomic Description and Analysis of Intracellular Bacteria, Candidatus Berkiella cookevillensis and Candidatus Berkiella aquae.</title>
        <authorList>
            <person name="Kidane D.T."/>
            <person name="Mehari Y.T."/>
            <person name="Rice F.C."/>
            <person name="Arivett B.A."/>
            <person name="Farone A.L."/>
            <person name="Berk S.G."/>
            <person name="Farone M.B."/>
        </authorList>
    </citation>
    <scope>NUCLEOTIDE SEQUENCE</scope>
    <source>
        <strain evidence="6">CC99</strain>
    </source>
</reference>
<dbReference type="STRING" id="437022.CC99x_00004"/>
<dbReference type="Gene3D" id="2.40.10.220">
    <property type="entry name" value="predicted glycosyltransferase like domains"/>
    <property type="match status" value="1"/>
</dbReference>
<keyword evidence="7" id="KW-1185">Reference proteome</keyword>
<name>A0A0Q9YT12_9GAMM</name>
<dbReference type="RefSeq" id="WP_057622365.1">
    <property type="nucleotide sequence ID" value="NZ_LKHV02000001.1"/>
</dbReference>
<dbReference type="InterPro" id="IPR009926">
    <property type="entry name" value="T3SS_YcgR_PilZN"/>
</dbReference>
<dbReference type="AlphaFoldDB" id="A0A0Q9YT12"/>
<keyword evidence="5" id="KW-0282">Flagellum</keyword>
<evidence type="ECO:0000313" key="5">
    <source>
        <dbReference type="EMBL" id="KRG19783.1"/>
    </source>
</evidence>
<evidence type="ECO:0000259" key="4">
    <source>
        <dbReference type="Pfam" id="PF07317"/>
    </source>
</evidence>
<evidence type="ECO:0000313" key="6">
    <source>
        <dbReference type="EMBL" id="MCS5708634.1"/>
    </source>
</evidence>
<reference evidence="6" key="2">
    <citation type="journal article" date="2016" name="Genome Announc.">
        <title>Draft Genome Sequences of Two Novel Amoeba-Resistant Intranuclear Bacteria, 'Candidatus Berkiella cookevillensis' and 'Candidatus Berkiella aquae'.</title>
        <authorList>
            <person name="Mehari Y.T."/>
            <person name="Arivett B.A."/>
            <person name="Farone A.L."/>
            <person name="Gunderson J.H."/>
            <person name="Farone M.B."/>
        </authorList>
    </citation>
    <scope>NUCLEOTIDE SEQUENCE</scope>
    <source>
        <strain evidence="6">CC99</strain>
    </source>
</reference>
<dbReference type="Pfam" id="PF07317">
    <property type="entry name" value="PilZN"/>
    <property type="match status" value="1"/>
</dbReference>
<keyword evidence="3" id="KW-0975">Bacterial flagellum</keyword>
<proteinExistence type="predicted"/>
<dbReference type="Gene3D" id="2.30.110.10">
    <property type="entry name" value="Electron Transport, Fmn-binding Protein, Chain A"/>
    <property type="match status" value="1"/>
</dbReference>
<dbReference type="Proteomes" id="UP000051494">
    <property type="component" value="Unassembled WGS sequence"/>
</dbReference>
<keyword evidence="5" id="KW-0966">Cell projection</keyword>
<sequence length="259" mass="30014">MWERIKHFWGHAPQKKQEEKPTPHLNHSIYIEKILQNLINSRSMLSIHFPGSAETFVSMLLEIHPNQEYIILDEITPIEGHHLAIQGSPFTVASKEQGVFLSFGTRIIQHADQNELSFYYLPYPKDVNYKQRRQAYRVPVLHDNSLRADLYLPNQPRISAKVADISVSGVRLTVKYNITPVVGDMRFIDQCLLISPYTKPTSFSLEIRRVYYDLSQKSTILCCQFLEVTADKQLYLIELVGKMQQSKIMNRFNDGKKTS</sequence>
<keyword evidence="5" id="KW-0969">Cilium</keyword>
<dbReference type="EMBL" id="LKHV01000001">
    <property type="protein sequence ID" value="KRG19783.1"/>
    <property type="molecule type" value="Genomic_DNA"/>
</dbReference>
<keyword evidence="2" id="KW-0547">Nucleotide-binding</keyword>
<keyword evidence="1" id="KW-0973">c-di-GMP</keyword>
<evidence type="ECO:0000313" key="7">
    <source>
        <dbReference type="Proteomes" id="UP000051494"/>
    </source>
</evidence>
<feature type="domain" description="Type III secretion system flagellar brake protein YcgR PilZN" evidence="4">
    <location>
        <begin position="27"/>
        <end position="127"/>
    </location>
</feature>
<evidence type="ECO:0000256" key="2">
    <source>
        <dbReference type="ARBA" id="ARBA00022741"/>
    </source>
</evidence>
<evidence type="ECO:0000256" key="1">
    <source>
        <dbReference type="ARBA" id="ARBA00022636"/>
    </source>
</evidence>
<dbReference type="OrthoDB" id="6746848at2"/>
<dbReference type="EMBL" id="LKHV02000001">
    <property type="protein sequence ID" value="MCS5708634.1"/>
    <property type="molecule type" value="Genomic_DNA"/>
</dbReference>
<dbReference type="GO" id="GO:0000166">
    <property type="term" value="F:nucleotide binding"/>
    <property type="evidence" value="ECO:0007669"/>
    <property type="project" value="UniProtKB-KW"/>
</dbReference>
<reference evidence="5" key="1">
    <citation type="submission" date="2015-09" db="EMBL/GenBank/DDBJ databases">
        <title>Draft Genome Sequences of Two Novel Amoeba-resistant Intranuclear Bacteria, Candidatus Berkiella cookevillensis and Candidatus Berkiella aquae.</title>
        <authorList>
            <person name="Mehari Y.T."/>
            <person name="Arivett B.A."/>
            <person name="Farone A.L."/>
            <person name="Gunderson J.H."/>
            <person name="Farone M.B."/>
        </authorList>
    </citation>
    <scope>NUCLEOTIDE SEQUENCE [LARGE SCALE GENOMIC DNA]</scope>
    <source>
        <strain evidence="5">CC99</strain>
    </source>
</reference>
<organism evidence="5">
    <name type="scientific">Candidatus Berkiella cookevillensis</name>
    <dbReference type="NCBI Taxonomy" id="437022"/>
    <lineage>
        <taxon>Bacteria</taxon>
        <taxon>Pseudomonadati</taxon>
        <taxon>Pseudomonadota</taxon>
        <taxon>Gammaproteobacteria</taxon>
        <taxon>Candidatus Berkiellales</taxon>
        <taxon>Candidatus Berkiellaceae</taxon>
        <taxon>Candidatus Berkiella</taxon>
    </lineage>
</organism>
<evidence type="ECO:0000256" key="3">
    <source>
        <dbReference type="ARBA" id="ARBA00023143"/>
    </source>
</evidence>